<dbReference type="GO" id="GO:0034314">
    <property type="term" value="P:Arp2/3 complex-mediated actin nucleation"/>
    <property type="evidence" value="ECO:0007669"/>
    <property type="project" value="InterPro"/>
</dbReference>
<dbReference type="PIRSF" id="PIRSF039096">
    <property type="entry name" value="p16-ARC"/>
    <property type="match status" value="1"/>
</dbReference>
<name>A0A4V1J536_9FUNG</name>
<dbReference type="STRING" id="215637.A0A4V1J536"/>
<dbReference type="Pfam" id="PF04699">
    <property type="entry name" value="P16-Arc"/>
    <property type="match status" value="1"/>
</dbReference>
<protein>
    <recommendedName>
        <fullName evidence="5 7">Actin-related protein 2/3 complex subunit 5</fullName>
    </recommendedName>
</protein>
<evidence type="ECO:0000256" key="7">
    <source>
        <dbReference type="RuleBase" id="RU004301"/>
    </source>
</evidence>
<evidence type="ECO:0000256" key="5">
    <source>
        <dbReference type="ARBA" id="ARBA00040214"/>
    </source>
</evidence>
<proteinExistence type="inferred from homology"/>
<accession>A0A4V1J536</accession>
<dbReference type="Proteomes" id="UP000268162">
    <property type="component" value="Unassembled WGS sequence"/>
</dbReference>
<comment type="function">
    <text evidence="7">Functions as component of the Arp2/3 complex which is involved in regulation of actin polymerization and together with an activating nucleation-promoting factor (NPF) mediates the formation of branched actin networks. Arp2/3 complex plays a critical role in the control of cell morphogenesis via the modulation of cell polarity development.</text>
</comment>
<evidence type="ECO:0000256" key="3">
    <source>
        <dbReference type="ARBA" id="ARBA00022490"/>
    </source>
</evidence>
<dbReference type="AlphaFoldDB" id="A0A4V1J536"/>
<evidence type="ECO:0000256" key="1">
    <source>
        <dbReference type="ARBA" id="ARBA00004245"/>
    </source>
</evidence>
<dbReference type="GO" id="GO:0044396">
    <property type="term" value="P:actin cortical patch organization"/>
    <property type="evidence" value="ECO:0007669"/>
    <property type="project" value="UniProtKB-ARBA"/>
</dbReference>
<dbReference type="PANTHER" id="PTHR12644">
    <property type="entry name" value="ARP2/3 COMPLEX 16 KD SUBUNIT P16-ARC"/>
    <property type="match status" value="1"/>
</dbReference>
<gene>
    <name evidence="8" type="ORF">BJ085DRAFT_22875</name>
</gene>
<organism evidence="8 9">
    <name type="scientific">Dimargaris cristalligena</name>
    <dbReference type="NCBI Taxonomy" id="215637"/>
    <lineage>
        <taxon>Eukaryota</taxon>
        <taxon>Fungi</taxon>
        <taxon>Fungi incertae sedis</taxon>
        <taxon>Zoopagomycota</taxon>
        <taxon>Kickxellomycotina</taxon>
        <taxon>Dimargaritomycetes</taxon>
        <taxon>Dimargaritales</taxon>
        <taxon>Dimargaritaceae</taxon>
        <taxon>Dimargaris</taxon>
    </lineage>
</organism>
<comment type="similarity">
    <text evidence="2 7">Belongs to the ARPC5 family.</text>
</comment>
<dbReference type="EMBL" id="ML002460">
    <property type="protein sequence ID" value="RKP37689.1"/>
    <property type="molecule type" value="Genomic_DNA"/>
</dbReference>
<evidence type="ECO:0000256" key="4">
    <source>
        <dbReference type="ARBA" id="ARBA00023212"/>
    </source>
</evidence>
<dbReference type="InterPro" id="IPR036743">
    <property type="entry name" value="ARPC5_sf"/>
</dbReference>
<keyword evidence="9" id="KW-1185">Reference proteome</keyword>
<dbReference type="GO" id="GO:0005885">
    <property type="term" value="C:Arp2/3 protein complex"/>
    <property type="evidence" value="ECO:0007669"/>
    <property type="project" value="InterPro"/>
</dbReference>
<dbReference type="SUPFAM" id="SSF69103">
    <property type="entry name" value="Arp2/3 complex 16 kDa subunit ARPC5"/>
    <property type="match status" value="1"/>
</dbReference>
<sequence>MSHRQIDIDALNDDRYVDEFEALTTKTAEEVEAQVQTKAGSVRTALSRGNSEEALHIALSDPPYGKQFHGAQKLNGQVVMDVLNSVKSSDISSIIKTLSPQEIDTLAKYIYHGLAHPATYNCGVLLSWHEKVIEVGGLGTIVRVLSDNKVIRAQ</sequence>
<dbReference type="OrthoDB" id="429520at2759"/>
<dbReference type="FunFam" id="1.25.40.190:FF:000003">
    <property type="entry name" value="Actin-related protein 2/3 complex subunit 5"/>
    <property type="match status" value="1"/>
</dbReference>
<evidence type="ECO:0000256" key="2">
    <source>
        <dbReference type="ARBA" id="ARBA00006084"/>
    </source>
</evidence>
<comment type="subcellular location">
    <subcellularLocation>
        <location evidence="1">Cytoplasm</location>
        <location evidence="1">Cytoskeleton</location>
    </subcellularLocation>
</comment>
<dbReference type="GO" id="GO:0030833">
    <property type="term" value="P:regulation of actin filament polymerization"/>
    <property type="evidence" value="ECO:0007669"/>
    <property type="project" value="InterPro"/>
</dbReference>
<dbReference type="Gene3D" id="1.25.40.190">
    <property type="entry name" value="Actin-related protein 2/3 complex subunit 5"/>
    <property type="match status" value="1"/>
</dbReference>
<evidence type="ECO:0000313" key="9">
    <source>
        <dbReference type="Proteomes" id="UP000268162"/>
    </source>
</evidence>
<reference evidence="9" key="1">
    <citation type="journal article" date="2018" name="Nat. Microbiol.">
        <title>Leveraging single-cell genomics to expand the fungal tree of life.</title>
        <authorList>
            <person name="Ahrendt S.R."/>
            <person name="Quandt C.A."/>
            <person name="Ciobanu D."/>
            <person name="Clum A."/>
            <person name="Salamov A."/>
            <person name="Andreopoulos B."/>
            <person name="Cheng J.F."/>
            <person name="Woyke T."/>
            <person name="Pelin A."/>
            <person name="Henrissat B."/>
            <person name="Reynolds N.K."/>
            <person name="Benny G.L."/>
            <person name="Smith M.E."/>
            <person name="James T.Y."/>
            <person name="Grigoriev I.V."/>
        </authorList>
    </citation>
    <scope>NUCLEOTIDE SEQUENCE [LARGE SCALE GENOMIC DNA]</scope>
    <source>
        <strain evidence="9">RSA 468</strain>
    </source>
</reference>
<keyword evidence="3" id="KW-0963">Cytoplasm</keyword>
<comment type="function">
    <text evidence="6">Functions as a component of the Arp2/3 complex which is involved in regulation of actin polymerization and together with an activating nucleation-promoting factor (NPF) mediates the formation of branched actin networks.</text>
</comment>
<dbReference type="InterPro" id="IPR006789">
    <property type="entry name" value="ARPC5"/>
</dbReference>
<evidence type="ECO:0000256" key="6">
    <source>
        <dbReference type="ARBA" id="ARBA00060329"/>
    </source>
</evidence>
<keyword evidence="4 7" id="KW-0206">Cytoskeleton</keyword>
<evidence type="ECO:0000313" key="8">
    <source>
        <dbReference type="EMBL" id="RKP37689.1"/>
    </source>
</evidence>